<protein>
    <recommendedName>
        <fullName evidence="4">Bacteriocin</fullName>
    </recommendedName>
</protein>
<evidence type="ECO:0000313" key="3">
    <source>
        <dbReference type="Proteomes" id="UP000045051"/>
    </source>
</evidence>
<reference evidence="2 3" key="1">
    <citation type="submission" date="2015-01" db="EMBL/GenBank/DDBJ databases">
        <authorList>
            <person name="Xiang T."/>
            <person name="Song Y."/>
            <person name="Huang L."/>
            <person name="Wang B."/>
            <person name="Wu P."/>
        </authorList>
    </citation>
    <scope>NUCLEOTIDE SEQUENCE [LARGE SCALE GENOMIC DNA]</scope>
    <source>
        <strain evidence="2 3">CcD38</strain>
    </source>
</reference>
<evidence type="ECO:0000256" key="1">
    <source>
        <dbReference type="SAM" id="Phobius"/>
    </source>
</evidence>
<dbReference type="EMBL" id="CDOI01000144">
    <property type="protein sequence ID" value="CEN46350.1"/>
    <property type="molecule type" value="Genomic_DNA"/>
</dbReference>
<accession>A0A0B7I3W5</accession>
<organism evidence="2 3">
    <name type="scientific">Capnocytophaga canis</name>
    <dbReference type="NCBI Taxonomy" id="1848903"/>
    <lineage>
        <taxon>Bacteria</taxon>
        <taxon>Pseudomonadati</taxon>
        <taxon>Bacteroidota</taxon>
        <taxon>Flavobacteriia</taxon>
        <taxon>Flavobacteriales</taxon>
        <taxon>Flavobacteriaceae</taxon>
        <taxon>Capnocytophaga</taxon>
    </lineage>
</organism>
<keyword evidence="1" id="KW-0812">Transmembrane</keyword>
<proteinExistence type="predicted"/>
<dbReference type="AlphaFoldDB" id="A0A0B7I3W5"/>
<evidence type="ECO:0008006" key="4">
    <source>
        <dbReference type="Google" id="ProtNLM"/>
    </source>
</evidence>
<keyword evidence="3" id="KW-1185">Reference proteome</keyword>
<evidence type="ECO:0000313" key="2">
    <source>
        <dbReference type="EMBL" id="CEN46350.1"/>
    </source>
</evidence>
<keyword evidence="1" id="KW-0472">Membrane</keyword>
<dbReference type="RefSeq" id="WP_042344294.1">
    <property type="nucleotide sequence ID" value="NZ_CDOI01000144.1"/>
</dbReference>
<dbReference type="Proteomes" id="UP000045051">
    <property type="component" value="Unassembled WGS sequence"/>
</dbReference>
<keyword evidence="1" id="KW-1133">Transmembrane helix</keyword>
<gene>
    <name evidence="2" type="ORF">CCAND38_330044</name>
</gene>
<feature type="transmembrane region" description="Helical" evidence="1">
    <location>
        <begin position="21"/>
        <end position="54"/>
    </location>
</feature>
<sequence length="60" mass="6159">MKKLELNQMEKLQGGKASERACLIGGGLAAVAFVSGFLVPAVFFTAMAITAGAAYSGCFD</sequence>
<name>A0A0B7I3W5_9FLAO</name>